<gene>
    <name evidence="2" type="ORF">B0H17DRAFT_1182576</name>
</gene>
<feature type="region of interest" description="Disordered" evidence="1">
    <location>
        <begin position="52"/>
        <end position="71"/>
    </location>
</feature>
<accession>A0AAD7GC72</accession>
<sequence>MVPKRTARPLATAMESVDRCVRCYLVRLHDSDIVQRCAARCEQGPWSRLETRRQRSIPAHSTKATGGTPIPASRILRGRTHCAHRASASQQSGVIPAAVPGGVEGISCDHLPARRVAQLAPGMIMSPKPYQPIALLSLRPHPTDYAASTGFDQLDCTDHRSALAVLKLSPGFDCTFGSLTSALAPP</sequence>
<reference evidence="2" key="1">
    <citation type="submission" date="2023-03" db="EMBL/GenBank/DDBJ databases">
        <title>Massive genome expansion in bonnet fungi (Mycena s.s.) driven by repeated elements and novel gene families across ecological guilds.</title>
        <authorList>
            <consortium name="Lawrence Berkeley National Laboratory"/>
            <person name="Harder C.B."/>
            <person name="Miyauchi S."/>
            <person name="Viragh M."/>
            <person name="Kuo A."/>
            <person name="Thoen E."/>
            <person name="Andreopoulos B."/>
            <person name="Lu D."/>
            <person name="Skrede I."/>
            <person name="Drula E."/>
            <person name="Henrissat B."/>
            <person name="Morin E."/>
            <person name="Kohler A."/>
            <person name="Barry K."/>
            <person name="LaButti K."/>
            <person name="Morin E."/>
            <person name="Salamov A."/>
            <person name="Lipzen A."/>
            <person name="Mereny Z."/>
            <person name="Hegedus B."/>
            <person name="Baldrian P."/>
            <person name="Stursova M."/>
            <person name="Weitz H."/>
            <person name="Taylor A."/>
            <person name="Grigoriev I.V."/>
            <person name="Nagy L.G."/>
            <person name="Martin F."/>
            <person name="Kauserud H."/>
        </authorList>
    </citation>
    <scope>NUCLEOTIDE SEQUENCE</scope>
    <source>
        <strain evidence="2">CBHHK067</strain>
    </source>
</reference>
<comment type="caution">
    <text evidence="2">The sequence shown here is derived from an EMBL/GenBank/DDBJ whole genome shotgun (WGS) entry which is preliminary data.</text>
</comment>
<evidence type="ECO:0000313" key="3">
    <source>
        <dbReference type="Proteomes" id="UP001221757"/>
    </source>
</evidence>
<dbReference type="Proteomes" id="UP001221757">
    <property type="component" value="Unassembled WGS sequence"/>
</dbReference>
<evidence type="ECO:0000256" key="1">
    <source>
        <dbReference type="SAM" id="MobiDB-lite"/>
    </source>
</evidence>
<organism evidence="2 3">
    <name type="scientific">Mycena rosella</name>
    <name type="common">Pink bonnet</name>
    <name type="synonym">Agaricus rosellus</name>
    <dbReference type="NCBI Taxonomy" id="1033263"/>
    <lineage>
        <taxon>Eukaryota</taxon>
        <taxon>Fungi</taxon>
        <taxon>Dikarya</taxon>
        <taxon>Basidiomycota</taxon>
        <taxon>Agaricomycotina</taxon>
        <taxon>Agaricomycetes</taxon>
        <taxon>Agaricomycetidae</taxon>
        <taxon>Agaricales</taxon>
        <taxon>Marasmiineae</taxon>
        <taxon>Mycenaceae</taxon>
        <taxon>Mycena</taxon>
    </lineage>
</organism>
<keyword evidence="3" id="KW-1185">Reference proteome</keyword>
<proteinExistence type="predicted"/>
<protein>
    <submittedName>
        <fullName evidence="2">Uncharacterized protein</fullName>
    </submittedName>
</protein>
<name>A0AAD7GC72_MYCRO</name>
<evidence type="ECO:0000313" key="2">
    <source>
        <dbReference type="EMBL" id="KAJ7677335.1"/>
    </source>
</evidence>
<dbReference type="EMBL" id="JARKIE010000139">
    <property type="protein sequence ID" value="KAJ7677335.1"/>
    <property type="molecule type" value="Genomic_DNA"/>
</dbReference>
<dbReference type="AlphaFoldDB" id="A0AAD7GC72"/>